<dbReference type="AlphaFoldDB" id="A0AAJ4B937"/>
<reference evidence="1 2" key="1">
    <citation type="journal article" date="2014" name="Genome Announc.">
        <title>Draft Genome Sequences of a Phylogenetically Diverse Suite of Pseudomonas syringae Strains from Multiple Source Populations.</title>
        <authorList>
            <person name="Baltrus D.A."/>
            <person name="Yourstone S."/>
            <person name="Lind A."/>
            <person name="Guilbaud C."/>
            <person name="Sands D.C."/>
            <person name="Jones C.D."/>
            <person name="Morris C.E."/>
            <person name="Dangl J.L."/>
        </authorList>
    </citation>
    <scope>NUCLEOTIDE SEQUENCE [LARGE SCALE GENOMIC DNA]</scope>
    <source>
        <strain evidence="1 2">UB303</strain>
    </source>
</reference>
<proteinExistence type="predicted"/>
<protein>
    <submittedName>
        <fullName evidence="1">DUF1534 domain-containing protein</fullName>
    </submittedName>
</protein>
<dbReference type="AntiFam" id="ANF00261">
    <property type="entry name" value="Protein of unknown function (DUF1534)"/>
</dbReference>
<evidence type="ECO:0000313" key="2">
    <source>
        <dbReference type="Proteomes" id="UP000464688"/>
    </source>
</evidence>
<dbReference type="Proteomes" id="UP000464688">
    <property type="component" value="Chromosome"/>
</dbReference>
<accession>A0AAJ4B937</accession>
<dbReference type="EMBL" id="CP047267">
    <property type="protein sequence ID" value="QHF09979.1"/>
    <property type="molecule type" value="Genomic_DNA"/>
</dbReference>
<name>A0AAJ4B937_PSESX</name>
<gene>
    <name evidence="1" type="ORF">N026_21940</name>
</gene>
<evidence type="ECO:0000313" key="1">
    <source>
        <dbReference type="EMBL" id="QHF09979.1"/>
    </source>
</evidence>
<sequence>MRSGGEVAAVLGTTVTRLSFLTLQRGNAVLDAPRPGSGVGGRAQTDQQAVKLILDRMSMI</sequence>
<organism evidence="1 2">
    <name type="scientific">Pseudomonas syringae UB303</name>
    <dbReference type="NCBI Taxonomy" id="1357287"/>
    <lineage>
        <taxon>Bacteria</taxon>
        <taxon>Pseudomonadati</taxon>
        <taxon>Pseudomonadota</taxon>
        <taxon>Gammaproteobacteria</taxon>
        <taxon>Pseudomonadales</taxon>
        <taxon>Pseudomonadaceae</taxon>
        <taxon>Pseudomonas</taxon>
        <taxon>Pseudomonas syringae</taxon>
    </lineage>
</organism>